<dbReference type="PANTHER" id="PTHR37815">
    <property type="entry name" value="UPF0397 PROTEIN BC_2624-RELATED"/>
    <property type="match status" value="1"/>
</dbReference>
<dbReference type="Pfam" id="PF07155">
    <property type="entry name" value="ECF-ribofla_trS"/>
    <property type="match status" value="1"/>
</dbReference>
<protein>
    <submittedName>
        <fullName evidence="4">Membrane protein</fullName>
    </submittedName>
</protein>
<reference evidence="4" key="1">
    <citation type="journal article" date="2014" name="Int. J. Syst. Evol. Microbiol.">
        <title>Complete genome sequence of Corynebacterium casei LMG S-19264T (=DSM 44701T), isolated from a smear-ripened cheese.</title>
        <authorList>
            <consortium name="US DOE Joint Genome Institute (JGI-PGF)"/>
            <person name="Walter F."/>
            <person name="Albersmeier A."/>
            <person name="Kalinowski J."/>
            <person name="Ruckert C."/>
        </authorList>
    </citation>
    <scope>NUCLEOTIDE SEQUENCE</scope>
    <source>
        <strain evidence="4">CGMCC 1.15760</strain>
    </source>
</reference>
<evidence type="ECO:0000256" key="2">
    <source>
        <dbReference type="ARBA" id="ARBA00022989"/>
    </source>
</evidence>
<keyword evidence="2 3" id="KW-1133">Transmembrane helix</keyword>
<dbReference type="GO" id="GO:0016020">
    <property type="term" value="C:membrane"/>
    <property type="evidence" value="ECO:0007669"/>
    <property type="project" value="InterPro"/>
</dbReference>
<keyword evidence="5" id="KW-1185">Reference proteome</keyword>
<evidence type="ECO:0000313" key="4">
    <source>
        <dbReference type="EMBL" id="GGG28644.1"/>
    </source>
</evidence>
<dbReference type="AlphaFoldDB" id="A0A917G8Y6"/>
<organism evidence="4 5">
    <name type="scientific">Lysinibacillus alkalisoli</name>
    <dbReference type="NCBI Taxonomy" id="1911548"/>
    <lineage>
        <taxon>Bacteria</taxon>
        <taxon>Bacillati</taxon>
        <taxon>Bacillota</taxon>
        <taxon>Bacilli</taxon>
        <taxon>Bacillales</taxon>
        <taxon>Bacillaceae</taxon>
        <taxon>Lysinibacillus</taxon>
    </lineage>
</organism>
<dbReference type="Gene3D" id="1.10.1760.20">
    <property type="match status" value="1"/>
</dbReference>
<evidence type="ECO:0000256" key="3">
    <source>
        <dbReference type="SAM" id="Phobius"/>
    </source>
</evidence>
<keyword evidence="3" id="KW-0472">Membrane</keyword>
<feature type="transmembrane region" description="Helical" evidence="3">
    <location>
        <begin position="115"/>
        <end position="135"/>
    </location>
</feature>
<comment type="caution">
    <text evidence="4">The sequence shown here is derived from an EMBL/GenBank/DDBJ whole genome shotgun (WGS) entry which is preliminary data.</text>
</comment>
<name>A0A917G8Y6_9BACI</name>
<feature type="transmembrane region" description="Helical" evidence="3">
    <location>
        <begin position="14"/>
        <end position="34"/>
    </location>
</feature>
<reference evidence="4" key="2">
    <citation type="submission" date="2020-09" db="EMBL/GenBank/DDBJ databases">
        <authorList>
            <person name="Sun Q."/>
            <person name="Zhou Y."/>
        </authorList>
    </citation>
    <scope>NUCLEOTIDE SEQUENCE</scope>
    <source>
        <strain evidence="4">CGMCC 1.15760</strain>
    </source>
</reference>
<gene>
    <name evidence="4" type="ORF">GCM10007425_24050</name>
</gene>
<dbReference type="PANTHER" id="PTHR37815:SF3">
    <property type="entry name" value="UPF0397 PROTEIN SPR0429"/>
    <property type="match status" value="1"/>
</dbReference>
<proteinExistence type="predicted"/>
<accession>A0A917G8Y6</accession>
<dbReference type="InterPro" id="IPR009825">
    <property type="entry name" value="ECF_substrate-spec-like"/>
</dbReference>
<dbReference type="EMBL" id="BMJT01000008">
    <property type="protein sequence ID" value="GGG28644.1"/>
    <property type="molecule type" value="Genomic_DNA"/>
</dbReference>
<keyword evidence="1 3" id="KW-0812">Transmembrane</keyword>
<feature type="transmembrane region" description="Helical" evidence="3">
    <location>
        <begin position="40"/>
        <end position="61"/>
    </location>
</feature>
<sequence>MSTQTMKPTTGKRVLDLTITAMCIALVFIATMMLNIKLPIAANGGLVHLGTAMLFICAILFGPKKGASAGAIGMGLFDIVAGWTLWAPFTFITRGVQGYIVGKIAWGNGREGKHVGYNVLAMVVSVPPMLLGYFICEGILFNSWIIPLASIPGDLVQNAAGLLIAIPLCTILKRTPIFK</sequence>
<dbReference type="Proteomes" id="UP000616608">
    <property type="component" value="Unassembled WGS sequence"/>
</dbReference>
<evidence type="ECO:0000256" key="1">
    <source>
        <dbReference type="ARBA" id="ARBA00022692"/>
    </source>
</evidence>
<evidence type="ECO:0000313" key="5">
    <source>
        <dbReference type="Proteomes" id="UP000616608"/>
    </source>
</evidence>